<gene>
    <name evidence="2" type="ordered locus">Pogu_2036</name>
</gene>
<dbReference type="Proteomes" id="UP000009062">
    <property type="component" value="Chromosome"/>
</dbReference>
<keyword evidence="3" id="KW-1185">Reference proteome</keyword>
<dbReference type="AlphaFoldDB" id="H6QB66"/>
<feature type="region of interest" description="Disordered" evidence="1">
    <location>
        <begin position="91"/>
        <end position="110"/>
    </location>
</feature>
<dbReference type="HOGENOM" id="CLU_161797_0_0_2"/>
<dbReference type="EMBL" id="CP003316">
    <property type="protein sequence ID" value="AFA40063.1"/>
    <property type="molecule type" value="Genomic_DNA"/>
</dbReference>
<evidence type="ECO:0000256" key="1">
    <source>
        <dbReference type="SAM" id="MobiDB-lite"/>
    </source>
</evidence>
<dbReference type="KEGG" id="pog:Pogu_2036"/>
<evidence type="ECO:0000313" key="3">
    <source>
        <dbReference type="Proteomes" id="UP000009062"/>
    </source>
</evidence>
<protein>
    <submittedName>
        <fullName evidence="2">Uncharacterized protein</fullName>
    </submittedName>
</protein>
<proteinExistence type="predicted"/>
<sequence length="126" mass="14184">MDVVKSLLDVDLKSILEAVRRKSGVELPDKVIEASLVRGVLHMRFDYPKGPETDVEPLPFKTSVFLFRDEKTDKITALEIVGVEELLEEIGNRATSPPKPSPHEELQRAELGRCALRLPRRRAKGV</sequence>
<organism evidence="2 3">
    <name type="scientific">Pyrobaculum oguniense (strain DSM 13380 / JCM 10595 / TE7)</name>
    <dbReference type="NCBI Taxonomy" id="698757"/>
    <lineage>
        <taxon>Archaea</taxon>
        <taxon>Thermoproteota</taxon>
        <taxon>Thermoprotei</taxon>
        <taxon>Thermoproteales</taxon>
        <taxon>Thermoproteaceae</taxon>
        <taxon>Pyrobaculum</taxon>
    </lineage>
</organism>
<reference evidence="2 3" key="1">
    <citation type="journal article" date="2012" name="Stand. Genomic Sci.">
        <title>Complete genome sequence of Pyrobaculum oguniense.</title>
        <authorList>
            <person name="Bernick D.L."/>
            <person name="Karplus K."/>
            <person name="Lui L.M."/>
            <person name="Coker J.K."/>
            <person name="Murphy J.N."/>
            <person name="Chan P.P."/>
            <person name="Cozen A.E."/>
            <person name="Lowe T.M."/>
        </authorList>
    </citation>
    <scope>NUCLEOTIDE SEQUENCE [LARGE SCALE GENOMIC DNA]</scope>
    <source>
        <strain evidence="2 3">TE7</strain>
    </source>
</reference>
<dbReference type="eggNOG" id="arCOG09428">
    <property type="taxonomic scope" value="Archaea"/>
</dbReference>
<feature type="compositionally biased region" description="Basic and acidic residues" evidence="1">
    <location>
        <begin position="101"/>
        <end position="110"/>
    </location>
</feature>
<accession>H6QB66</accession>
<evidence type="ECO:0000313" key="2">
    <source>
        <dbReference type="EMBL" id="AFA40063.1"/>
    </source>
</evidence>
<name>H6QB66_PYROT</name>